<sequence length="134" mass="15180">MFKLNEKFDADLLLYLLSHFECKGHTVHMLTQQCLPPPLTSTVMLSLFTHTHSSPPSWAARLHGYMDVTQNILSILTIVGLFPDRPDIKKINSKCTKDLTARVKSIKLVKENIEVLVLADIAQRIERGLQTQVL</sequence>
<dbReference type="Proteomes" id="UP000664940">
    <property type="component" value="Unassembled WGS sequence"/>
</dbReference>
<reference evidence="1 2" key="1">
    <citation type="journal article" date="2020" name="Nature">
        <title>Six reference-quality genomes reveal evolution of bat adaptations.</title>
        <authorList>
            <person name="Jebb D."/>
            <person name="Huang Z."/>
            <person name="Pippel M."/>
            <person name="Hughes G.M."/>
            <person name="Lavrichenko K."/>
            <person name="Devanna P."/>
            <person name="Winkler S."/>
            <person name="Jermiin L.S."/>
            <person name="Skirmuntt E.C."/>
            <person name="Katzourakis A."/>
            <person name="Burkitt-Gray L."/>
            <person name="Ray D.A."/>
            <person name="Sullivan K.A.M."/>
            <person name="Roscito J.G."/>
            <person name="Kirilenko B.M."/>
            <person name="Davalos L.M."/>
            <person name="Corthals A.P."/>
            <person name="Power M.L."/>
            <person name="Jones G."/>
            <person name="Ransome R.D."/>
            <person name="Dechmann D.K.N."/>
            <person name="Locatelli A.G."/>
            <person name="Puechmaille S.J."/>
            <person name="Fedrigo O."/>
            <person name="Jarvis E.D."/>
            <person name="Hiller M."/>
            <person name="Vernes S.C."/>
            <person name="Myers E.W."/>
            <person name="Teeling E.C."/>
        </authorList>
    </citation>
    <scope>NUCLEOTIDE SEQUENCE [LARGE SCALE GENOMIC DNA]</scope>
    <source>
        <strain evidence="1">Bat1K_MPI-CBG_1</strain>
    </source>
</reference>
<dbReference type="EMBL" id="JABVXQ010000001">
    <property type="protein sequence ID" value="KAF6131076.1"/>
    <property type="molecule type" value="Genomic_DNA"/>
</dbReference>
<dbReference type="AlphaFoldDB" id="A0A834EVR0"/>
<organism evidence="1 2">
    <name type="scientific">Phyllostomus discolor</name>
    <name type="common">pale spear-nosed bat</name>
    <dbReference type="NCBI Taxonomy" id="89673"/>
    <lineage>
        <taxon>Eukaryota</taxon>
        <taxon>Metazoa</taxon>
        <taxon>Chordata</taxon>
        <taxon>Craniata</taxon>
        <taxon>Vertebrata</taxon>
        <taxon>Euteleostomi</taxon>
        <taxon>Mammalia</taxon>
        <taxon>Eutheria</taxon>
        <taxon>Laurasiatheria</taxon>
        <taxon>Chiroptera</taxon>
        <taxon>Yangochiroptera</taxon>
        <taxon>Phyllostomidae</taxon>
        <taxon>Phyllostominae</taxon>
        <taxon>Phyllostomus</taxon>
    </lineage>
</organism>
<gene>
    <name evidence="1" type="ORF">HJG60_007977</name>
</gene>
<proteinExistence type="predicted"/>
<comment type="caution">
    <text evidence="1">The sequence shown here is derived from an EMBL/GenBank/DDBJ whole genome shotgun (WGS) entry which is preliminary data.</text>
</comment>
<evidence type="ECO:0000313" key="2">
    <source>
        <dbReference type="Proteomes" id="UP000664940"/>
    </source>
</evidence>
<evidence type="ECO:0000313" key="1">
    <source>
        <dbReference type="EMBL" id="KAF6131076.1"/>
    </source>
</evidence>
<name>A0A834EVR0_9CHIR</name>
<protein>
    <submittedName>
        <fullName evidence="1">Uncharacterized protein</fullName>
    </submittedName>
</protein>
<accession>A0A834EVR0</accession>